<evidence type="ECO:0000313" key="5">
    <source>
        <dbReference type="EMBL" id="MPM35518.1"/>
    </source>
</evidence>
<keyword evidence="2" id="KW-0547">Nucleotide-binding</keyword>
<comment type="caution">
    <text evidence="5">The sequence shown here is derived from an EMBL/GenBank/DDBJ whole genome shotgun (WGS) entry which is preliminary data.</text>
</comment>
<evidence type="ECO:0000256" key="1">
    <source>
        <dbReference type="ARBA" id="ARBA00022448"/>
    </source>
</evidence>
<proteinExistence type="predicted"/>
<dbReference type="EMBL" id="VSSQ01007312">
    <property type="protein sequence ID" value="MPM35518.1"/>
    <property type="molecule type" value="Genomic_DNA"/>
</dbReference>
<dbReference type="SUPFAM" id="SSF52540">
    <property type="entry name" value="P-loop containing nucleoside triphosphate hydrolases"/>
    <property type="match status" value="1"/>
</dbReference>
<accession>A0A644Z5G2</accession>
<dbReference type="Gene3D" id="2.40.50.140">
    <property type="entry name" value="Nucleic acid-binding proteins"/>
    <property type="match status" value="1"/>
</dbReference>
<dbReference type="InterPro" id="IPR003593">
    <property type="entry name" value="AAA+_ATPase"/>
</dbReference>
<dbReference type="InterPro" id="IPR027417">
    <property type="entry name" value="P-loop_NTPase"/>
</dbReference>
<dbReference type="InterPro" id="IPR008995">
    <property type="entry name" value="Mo/tungstate-bd_C_term_dom"/>
</dbReference>
<dbReference type="InterPro" id="IPR050093">
    <property type="entry name" value="ABC_SmlMolc_Importer"/>
</dbReference>
<keyword evidence="3 5" id="KW-0067">ATP-binding</keyword>
<dbReference type="GO" id="GO:0016887">
    <property type="term" value="F:ATP hydrolysis activity"/>
    <property type="evidence" value="ECO:0007669"/>
    <property type="project" value="InterPro"/>
</dbReference>
<gene>
    <name evidence="5" type="primary">malK_12</name>
    <name evidence="5" type="ORF">SDC9_82111</name>
</gene>
<dbReference type="AlphaFoldDB" id="A0A644Z5G2"/>
<dbReference type="InterPro" id="IPR003439">
    <property type="entry name" value="ABC_transporter-like_ATP-bd"/>
</dbReference>
<name>A0A644Z5G2_9ZZZZ</name>
<dbReference type="GO" id="GO:0005524">
    <property type="term" value="F:ATP binding"/>
    <property type="evidence" value="ECO:0007669"/>
    <property type="project" value="UniProtKB-KW"/>
</dbReference>
<protein>
    <submittedName>
        <fullName evidence="5">Maltose/maltodextrin import ATP-binding protein MalK</fullName>
    </submittedName>
</protein>
<dbReference type="Gene3D" id="2.40.50.100">
    <property type="match status" value="1"/>
</dbReference>
<dbReference type="Pfam" id="PF00005">
    <property type="entry name" value="ABC_tran"/>
    <property type="match status" value="1"/>
</dbReference>
<dbReference type="SUPFAM" id="SSF50331">
    <property type="entry name" value="MOP-like"/>
    <property type="match status" value="1"/>
</dbReference>
<dbReference type="PROSITE" id="PS50893">
    <property type="entry name" value="ABC_TRANSPORTER_2"/>
    <property type="match status" value="1"/>
</dbReference>
<dbReference type="SMART" id="SM00382">
    <property type="entry name" value="AAA"/>
    <property type="match status" value="1"/>
</dbReference>
<sequence length="356" mass="39560">MGYLTINNLTKCFGDFTAVQDINIDLEKGEMVALLGGSGCGKTTILRMIAGFIQPNEGAVVIDGKVMNKIPSYKRNVGIFFQNYALFPHMTVFDNVAFSLKLKKMNKEDIKKKVDDILALVKLVGLSERYPRELSGGQQQRVALARALVMEPNVLLLDEPLSNLDAKLRVEMQVEIKRIQHQLGLTTIIVTHDQEEAVSLADRIIIMNAGHILQTGSPKYVFNHPSTPYVADFMGFANFIDGKVTKNENGKITLETLKGVAVSSIDTESHNLSVGEEATFTIRPENIAVFENEQDGCIKGKVLNLTYKGNMTRIDVEGIFDDCIHVSSYDYEGPNVGEDIYLSLPESKVIIYKKHI</sequence>
<feature type="domain" description="ABC transporter" evidence="4">
    <location>
        <begin position="4"/>
        <end position="234"/>
    </location>
</feature>
<reference evidence="5" key="1">
    <citation type="submission" date="2019-08" db="EMBL/GenBank/DDBJ databases">
        <authorList>
            <person name="Kucharzyk K."/>
            <person name="Murdoch R.W."/>
            <person name="Higgins S."/>
            <person name="Loffler F."/>
        </authorList>
    </citation>
    <scope>NUCLEOTIDE SEQUENCE</scope>
</reference>
<dbReference type="PROSITE" id="PS00211">
    <property type="entry name" value="ABC_TRANSPORTER_1"/>
    <property type="match status" value="1"/>
</dbReference>
<dbReference type="InterPro" id="IPR017871">
    <property type="entry name" value="ABC_transporter-like_CS"/>
</dbReference>
<keyword evidence="1" id="KW-0813">Transport</keyword>
<dbReference type="FunFam" id="3.40.50.300:FF:000425">
    <property type="entry name" value="Probable ABC transporter, ATP-binding subunit"/>
    <property type="match status" value="1"/>
</dbReference>
<evidence type="ECO:0000259" key="4">
    <source>
        <dbReference type="PROSITE" id="PS50893"/>
    </source>
</evidence>
<dbReference type="Gene3D" id="3.40.50.300">
    <property type="entry name" value="P-loop containing nucleotide triphosphate hydrolases"/>
    <property type="match status" value="1"/>
</dbReference>
<organism evidence="5">
    <name type="scientific">bioreactor metagenome</name>
    <dbReference type="NCBI Taxonomy" id="1076179"/>
    <lineage>
        <taxon>unclassified sequences</taxon>
        <taxon>metagenomes</taxon>
        <taxon>ecological metagenomes</taxon>
    </lineage>
</organism>
<dbReference type="PANTHER" id="PTHR42781:SF4">
    <property type="entry name" value="SPERMIDINE_PUTRESCINE IMPORT ATP-BINDING PROTEIN POTA"/>
    <property type="match status" value="1"/>
</dbReference>
<evidence type="ECO:0000256" key="3">
    <source>
        <dbReference type="ARBA" id="ARBA00022840"/>
    </source>
</evidence>
<dbReference type="InterPro" id="IPR012340">
    <property type="entry name" value="NA-bd_OB-fold"/>
</dbReference>
<evidence type="ECO:0000256" key="2">
    <source>
        <dbReference type="ARBA" id="ARBA00022741"/>
    </source>
</evidence>
<dbReference type="PANTHER" id="PTHR42781">
    <property type="entry name" value="SPERMIDINE/PUTRESCINE IMPORT ATP-BINDING PROTEIN POTA"/>
    <property type="match status" value="1"/>
</dbReference>